<evidence type="ECO:0000256" key="6">
    <source>
        <dbReference type="ARBA" id="ARBA00023136"/>
    </source>
</evidence>
<evidence type="ECO:0000313" key="9">
    <source>
        <dbReference type="EMBL" id="GFH63186.1"/>
    </source>
</evidence>
<dbReference type="GO" id="GO:0042918">
    <property type="term" value="P:alkanesulfonate transmembrane transport"/>
    <property type="evidence" value="ECO:0007669"/>
    <property type="project" value="UniProtKB-ARBA"/>
</dbReference>
<keyword evidence="5 7" id="KW-1133">Transmembrane helix</keyword>
<dbReference type="AlphaFoldDB" id="A0A6L2R6L1"/>
<dbReference type="GO" id="GO:0005886">
    <property type="term" value="C:plasma membrane"/>
    <property type="evidence" value="ECO:0007669"/>
    <property type="project" value="UniProtKB-SubCell"/>
</dbReference>
<name>A0A6L2R6L1_9BACT</name>
<keyword evidence="2 7" id="KW-0813">Transport</keyword>
<dbReference type="SUPFAM" id="SSF161098">
    <property type="entry name" value="MetI-like"/>
    <property type="match status" value="1"/>
</dbReference>
<dbReference type="PANTHER" id="PTHR30151">
    <property type="entry name" value="ALKANE SULFONATE ABC TRANSPORTER-RELATED, MEMBRANE SUBUNIT"/>
    <property type="match status" value="1"/>
</dbReference>
<evidence type="ECO:0000256" key="2">
    <source>
        <dbReference type="ARBA" id="ARBA00022448"/>
    </source>
</evidence>
<keyword evidence="6 7" id="KW-0472">Membrane</keyword>
<dbReference type="PROSITE" id="PS50928">
    <property type="entry name" value="ABC_TM1"/>
    <property type="match status" value="1"/>
</dbReference>
<comment type="caution">
    <text evidence="9">The sequence shown here is derived from an EMBL/GenBank/DDBJ whole genome shotgun (WGS) entry which is preliminary data.</text>
</comment>
<dbReference type="PANTHER" id="PTHR30151:SF25">
    <property type="entry name" value="TAURINE TRANSPORT SYSTEM PERMEASE PROTEIN TAUC"/>
    <property type="match status" value="1"/>
</dbReference>
<dbReference type="InterPro" id="IPR035906">
    <property type="entry name" value="MetI-like_sf"/>
</dbReference>
<keyword evidence="4 7" id="KW-0812">Transmembrane</keyword>
<evidence type="ECO:0000256" key="5">
    <source>
        <dbReference type="ARBA" id="ARBA00022989"/>
    </source>
</evidence>
<protein>
    <submittedName>
        <fullName evidence="9">ABC transporter permease</fullName>
    </submittedName>
</protein>
<dbReference type="InterPro" id="IPR000515">
    <property type="entry name" value="MetI-like"/>
</dbReference>
<accession>A0A6L2R6L1</accession>
<dbReference type="CDD" id="cd06261">
    <property type="entry name" value="TM_PBP2"/>
    <property type="match status" value="1"/>
</dbReference>
<feature type="transmembrane region" description="Helical" evidence="7">
    <location>
        <begin position="12"/>
        <end position="33"/>
    </location>
</feature>
<evidence type="ECO:0000256" key="4">
    <source>
        <dbReference type="ARBA" id="ARBA00022692"/>
    </source>
</evidence>
<dbReference type="Gene3D" id="1.10.3720.10">
    <property type="entry name" value="MetI-like"/>
    <property type="match status" value="1"/>
</dbReference>
<reference evidence="9 10" key="1">
    <citation type="journal article" date="2020" name="ISME J.">
        <title>Parallel Reductive Genome Evolution in Desulfovibrio Ectosymbionts Independently Acquired by Trichonympha Protists in the Termite Gut.</title>
        <authorList>
            <person name="Takeuchi M."/>
            <person name="Kuwahara H."/>
            <person name="Murakami T."/>
            <person name="Takahashi K."/>
            <person name="Kajitani R."/>
            <person name="Toyoda A."/>
            <person name="Itoh T."/>
            <person name="Ohkuma M."/>
            <person name="Hongoh Y."/>
        </authorList>
    </citation>
    <scope>NUCLEOTIDE SEQUENCE [LARGE SCALE GENOMIC DNA]</scope>
    <source>
        <strain evidence="9">ZnDsv-02</strain>
    </source>
</reference>
<feature type="transmembrane region" description="Helical" evidence="7">
    <location>
        <begin position="194"/>
        <end position="219"/>
    </location>
</feature>
<keyword evidence="3" id="KW-1003">Cell membrane</keyword>
<organism evidence="9 10">
    <name type="scientific">Candidatus Desulfovibrio kirbyi</name>
    <dbReference type="NCBI Taxonomy" id="2696086"/>
    <lineage>
        <taxon>Bacteria</taxon>
        <taxon>Pseudomonadati</taxon>
        <taxon>Thermodesulfobacteriota</taxon>
        <taxon>Desulfovibrionia</taxon>
        <taxon>Desulfovibrionales</taxon>
        <taxon>Desulfovibrionaceae</taxon>
        <taxon>Desulfovibrio</taxon>
    </lineage>
</organism>
<dbReference type="GO" id="GO:0010438">
    <property type="term" value="P:cellular response to sulfur starvation"/>
    <property type="evidence" value="ECO:0007669"/>
    <property type="project" value="TreeGrafter"/>
</dbReference>
<evidence type="ECO:0000259" key="8">
    <source>
        <dbReference type="PROSITE" id="PS50928"/>
    </source>
</evidence>
<evidence type="ECO:0000256" key="7">
    <source>
        <dbReference type="RuleBase" id="RU363032"/>
    </source>
</evidence>
<dbReference type="Proteomes" id="UP000505077">
    <property type="component" value="Unassembled WGS sequence"/>
</dbReference>
<evidence type="ECO:0000313" key="10">
    <source>
        <dbReference type="Proteomes" id="UP000505077"/>
    </source>
</evidence>
<sequence length="260" mass="29204">MMRLQNTSRRKSVLIFLLPFVGSICFVFLWWGLTHFLADSTPMAAYFIPEKTWQSGLRLFSNGVLVEHTLDSLRRVFVGLILALSFGIPVGLLVGSSYIFGRVSNLFFQLLRMISPLSWMPLAIIILGIGDAPVYFLLGFAGVWPIILNVAAGVAAIDPKWLKMAKSMSATKIEILFHITLPGIMDHILTGTRLSIGIIWIVLVPAEMLGVQAGLGYFILDARDRMEYGDLMLTILYIGVLGAGLDYAARWLRRRWRYYD</sequence>
<dbReference type="Pfam" id="PF00528">
    <property type="entry name" value="BPD_transp_1"/>
    <property type="match status" value="1"/>
</dbReference>
<comment type="similarity">
    <text evidence="7">Belongs to the binding-protein-dependent transport system permease family.</text>
</comment>
<feature type="transmembrane region" description="Helical" evidence="7">
    <location>
        <begin position="76"/>
        <end position="98"/>
    </location>
</feature>
<feature type="domain" description="ABC transmembrane type-1" evidence="8">
    <location>
        <begin position="69"/>
        <end position="249"/>
    </location>
</feature>
<comment type="subcellular location">
    <subcellularLocation>
        <location evidence="1 7">Cell membrane</location>
        <topology evidence="1 7">Multi-pass membrane protein</topology>
    </subcellularLocation>
</comment>
<feature type="transmembrane region" description="Helical" evidence="7">
    <location>
        <begin position="231"/>
        <end position="249"/>
    </location>
</feature>
<proteinExistence type="inferred from homology"/>
<feature type="transmembrane region" description="Helical" evidence="7">
    <location>
        <begin position="135"/>
        <end position="157"/>
    </location>
</feature>
<evidence type="ECO:0000256" key="1">
    <source>
        <dbReference type="ARBA" id="ARBA00004651"/>
    </source>
</evidence>
<dbReference type="EMBL" id="BLLL01000010">
    <property type="protein sequence ID" value="GFH63186.1"/>
    <property type="molecule type" value="Genomic_DNA"/>
</dbReference>
<dbReference type="FunFam" id="1.10.3720.10:FF:000003">
    <property type="entry name" value="Aliphatic sulfonate ABC transporter permease"/>
    <property type="match status" value="1"/>
</dbReference>
<feature type="transmembrane region" description="Helical" evidence="7">
    <location>
        <begin position="110"/>
        <end position="129"/>
    </location>
</feature>
<gene>
    <name evidence="9" type="ORF">ZNDK_0957</name>
</gene>
<evidence type="ECO:0000256" key="3">
    <source>
        <dbReference type="ARBA" id="ARBA00022475"/>
    </source>
</evidence>